<dbReference type="Gene3D" id="3.50.50.60">
    <property type="entry name" value="FAD/NAD(P)-binding domain"/>
    <property type="match status" value="3"/>
</dbReference>
<dbReference type="GO" id="GO:0016614">
    <property type="term" value="F:oxidoreductase activity, acting on CH-OH group of donors"/>
    <property type="evidence" value="ECO:0007669"/>
    <property type="project" value="InterPro"/>
</dbReference>
<dbReference type="InterPro" id="IPR036188">
    <property type="entry name" value="FAD/NAD-bd_sf"/>
</dbReference>
<dbReference type="InterPro" id="IPR007867">
    <property type="entry name" value="GMC_OxRtase_C"/>
</dbReference>
<dbReference type="SUPFAM" id="SSF51905">
    <property type="entry name" value="FAD/NAD(P)-binding domain"/>
    <property type="match status" value="1"/>
</dbReference>
<evidence type="ECO:0000259" key="6">
    <source>
        <dbReference type="PROSITE" id="PS00624"/>
    </source>
</evidence>
<dbReference type="EMBL" id="JAWDEY010000022">
    <property type="protein sequence ID" value="KAK6588851.1"/>
    <property type="molecule type" value="Genomic_DNA"/>
</dbReference>
<name>A0AAV9XVW6_9CRYT</name>
<dbReference type="InterPro" id="IPR000172">
    <property type="entry name" value="GMC_OxRdtase_N"/>
</dbReference>
<proteinExistence type="inferred from homology"/>
<dbReference type="InterPro" id="IPR012132">
    <property type="entry name" value="GMC_OxRdtase"/>
</dbReference>
<comment type="cofactor">
    <cofactor evidence="1">
        <name>FAD</name>
        <dbReference type="ChEBI" id="CHEBI:57692"/>
    </cofactor>
</comment>
<keyword evidence="4" id="KW-0274">FAD</keyword>
<dbReference type="Gene3D" id="3.30.410.40">
    <property type="match status" value="3"/>
</dbReference>
<dbReference type="PANTHER" id="PTHR11552">
    <property type="entry name" value="GLUCOSE-METHANOL-CHOLINE GMC OXIDOREDUCTASE"/>
    <property type="match status" value="1"/>
</dbReference>
<sequence>MNKVNLELITVVALIVLLILKKVKSVDCFSTNREFENEQIPDGIKFDYIVVGASGSGLIAVNSILENYFRNEEVNILLLDKGDEYKEHVTVENRNEDYTPTRKSDVNIYLSEDGYSIKESKKEGGRTSYGNVPFVAENVYTGDYYNSLGINLDMQKLQESYEYVRSVGDLIQPNIRTTWVLALERAFNDTEAFPVENGSDDLYENDDEYLNNNSDTQYDEYSQINNEKKAQEYNTIQGLYVRKMDLNKTGESNDKPSIKKETENEKSLYTSAYYLPYTFLTYGFRRGYKRRSGVRLIKNTSLNDNSNSKRKGNRLFRIKNFYVKKVTFFERSVIEENNNSELLVKCVEGIKLTNEKNLMKNVDHQNDKVEYCLKSKKGRIIITAGAINTPMILQRSGIGSIEDVKLSNPELGKPLIENKNVGKGLKDHPTLSVFGFFKGLNLNQTHIKSSNALFSRKNFGVNCLDGKEKDDIMGGCESITISEFEGFNIYNSWKNESYEYFRKNETNSSSIYNINDECTSLIRGISIHIPNPYSEGRVVWDDENKKPIIDLGMFSDLNDLLIMEAGFRRIIRLLRSPNIYSLLIPNIIPENNGWYSPFSGNNISNNSTNNLWRERIRNSRSGQENGNRINISRSREARNIDMIYDKCNLYSIFKDEMLQEKKSGVRRDNPNREIWSGITDYFNRLFNNFDANKNRQVINSRNEGSMRNNQTTAVDALESLLLATNIEEINASNDMANVNIDNTIKGTNNILNGDILNSNILKYTENKYEPSIWGNVPLILPKLPGYPSMIRDYVKRNTKSGNEFVGTASLGQVVKGHCFNVKGVRNLHILDESILNKHTNSDPIGTSMTLSRYAILNIIKNKCFYRVDY</sequence>
<evidence type="ECO:0000313" key="7">
    <source>
        <dbReference type="EMBL" id="KAK6588851.1"/>
    </source>
</evidence>
<dbReference type="Pfam" id="PF05199">
    <property type="entry name" value="GMC_oxred_C"/>
    <property type="match status" value="1"/>
</dbReference>
<feature type="domain" description="Glucose-methanol-choline oxidoreductase N-terminal" evidence="6">
    <location>
        <begin position="385"/>
        <end position="399"/>
    </location>
</feature>
<comment type="caution">
    <text evidence="7">The sequence shown here is derived from an EMBL/GenBank/DDBJ whole genome shotgun (WGS) entry which is preliminary data.</text>
</comment>
<keyword evidence="8" id="KW-1185">Reference proteome</keyword>
<evidence type="ECO:0000256" key="2">
    <source>
        <dbReference type="ARBA" id="ARBA00010790"/>
    </source>
</evidence>
<keyword evidence="5" id="KW-0732">Signal</keyword>
<comment type="similarity">
    <text evidence="2">Belongs to the GMC oxidoreductase family.</text>
</comment>
<dbReference type="Proteomes" id="UP001311799">
    <property type="component" value="Unassembled WGS sequence"/>
</dbReference>
<dbReference type="Pfam" id="PF00732">
    <property type="entry name" value="GMC_oxred_N"/>
    <property type="match status" value="1"/>
</dbReference>
<dbReference type="PANTHER" id="PTHR11552:SF147">
    <property type="entry name" value="CHOLINE DEHYDROGENASE, MITOCHONDRIAL"/>
    <property type="match status" value="1"/>
</dbReference>
<protein>
    <submittedName>
        <fullName evidence="7">FAD NAD(P)-binding rossman fold oxidoreductase</fullName>
    </submittedName>
</protein>
<evidence type="ECO:0000256" key="1">
    <source>
        <dbReference type="ARBA" id="ARBA00001974"/>
    </source>
</evidence>
<evidence type="ECO:0000256" key="3">
    <source>
        <dbReference type="ARBA" id="ARBA00022630"/>
    </source>
</evidence>
<feature type="signal peptide" evidence="5">
    <location>
        <begin position="1"/>
        <end position="25"/>
    </location>
</feature>
<accession>A0AAV9XVW6</accession>
<evidence type="ECO:0000313" key="8">
    <source>
        <dbReference type="Proteomes" id="UP001311799"/>
    </source>
</evidence>
<dbReference type="GO" id="GO:0050660">
    <property type="term" value="F:flavin adenine dinucleotide binding"/>
    <property type="evidence" value="ECO:0007669"/>
    <property type="project" value="InterPro"/>
</dbReference>
<gene>
    <name evidence="7" type="ORF">RS030_2358</name>
</gene>
<evidence type="ECO:0000256" key="4">
    <source>
        <dbReference type="ARBA" id="ARBA00022827"/>
    </source>
</evidence>
<keyword evidence="3" id="KW-0285">Flavoprotein</keyword>
<reference evidence="7 8" key="1">
    <citation type="submission" date="2023-10" db="EMBL/GenBank/DDBJ databases">
        <title>Comparative genomics analysis reveals potential genetic determinants of host preference in Cryptosporidium xiaoi.</title>
        <authorList>
            <person name="Xiao L."/>
            <person name="Li J."/>
        </authorList>
    </citation>
    <scope>NUCLEOTIDE SEQUENCE [LARGE SCALE GENOMIC DNA]</scope>
    <source>
        <strain evidence="7 8">52996</strain>
    </source>
</reference>
<organism evidence="7 8">
    <name type="scientific">Cryptosporidium xiaoi</name>
    <dbReference type="NCBI Taxonomy" id="659607"/>
    <lineage>
        <taxon>Eukaryota</taxon>
        <taxon>Sar</taxon>
        <taxon>Alveolata</taxon>
        <taxon>Apicomplexa</taxon>
        <taxon>Conoidasida</taxon>
        <taxon>Coccidia</taxon>
        <taxon>Eucoccidiorida</taxon>
        <taxon>Eimeriorina</taxon>
        <taxon>Cryptosporidiidae</taxon>
        <taxon>Cryptosporidium</taxon>
    </lineage>
</organism>
<dbReference type="SUPFAM" id="SSF54373">
    <property type="entry name" value="FAD-linked reductases, C-terminal domain"/>
    <property type="match status" value="1"/>
</dbReference>
<evidence type="ECO:0000256" key="5">
    <source>
        <dbReference type="SAM" id="SignalP"/>
    </source>
</evidence>
<feature type="chain" id="PRO_5043956642" evidence="5">
    <location>
        <begin position="26"/>
        <end position="869"/>
    </location>
</feature>
<dbReference type="PROSITE" id="PS00624">
    <property type="entry name" value="GMC_OXRED_2"/>
    <property type="match status" value="1"/>
</dbReference>
<dbReference type="AlphaFoldDB" id="A0AAV9XVW6"/>